<evidence type="ECO:0000256" key="2">
    <source>
        <dbReference type="ARBA" id="ARBA00022692"/>
    </source>
</evidence>
<evidence type="ECO:0000256" key="4">
    <source>
        <dbReference type="ARBA" id="ARBA00023136"/>
    </source>
</evidence>
<evidence type="ECO:0000313" key="8">
    <source>
        <dbReference type="Proteomes" id="UP000695022"/>
    </source>
</evidence>
<comment type="subcellular location">
    <subcellularLocation>
        <location evidence="1">Membrane</location>
        <topology evidence="1">Multi-pass membrane protein</topology>
    </subcellularLocation>
</comment>
<feature type="transmembrane region" description="Helical" evidence="6">
    <location>
        <begin position="650"/>
        <end position="666"/>
    </location>
</feature>
<proteinExistence type="predicted"/>
<sequence length="694" mass="77204">MWRGNEPLAPGNRPVCLDTVSIDTDLDPDDLDDIEASYTDMQGSLCDSLTNLFIDEDAGCSDDSSRDSLTNVYRDDTSLDESSLEAAGRRGCTEAGRGRCKEGGRVEVGREACMEERREVFVDDRRAGWVKEVKSAEEVRGAVCELSNSWDGKVKGMLGKEAMQETNCHSPQHYKDRETWTSNDGSSRGSSVRLEEGERMSPKRSLDVAEFHGPGVKPTPVLIGGLVQANLHHKEGRERISPHRIPDVANASQLGDKKSALGDNIVQKNSLRREQGERVSPQRHIDVIDNVELGGKRGSPSEAENTRGTHMRLEERECVSPRGKRDMANSPGSKRSPSLAESLELDRLLVSFGEQSTLNIENSSDTPRARESAHELTRPHLTETESVSGASGRPLQPVALRKPFGISSGDLEEVTQHLSAIKRRSLTLELGVDDVGRGLEASGELPTPELARIRREMWSDLADIIGEEQAQMLKWACETDRKEEKAKETQVDVRSEVDKIHACVESSLVSLKRDLEGWREILLPCYAFVTWEQKYFAGIIMGIVSIVFLMLWYFEPTILTTVALFALFLCIVDYVVPLAASNIFDSDNWTGEKEKKYEQVCERILHVRDHTTCFFTMLADLKQNKPKIYFVSVMGALAAIAWIGNTIPNLFLTYVIVSFLVMLPGLRESGIMQEMTGKVLGMVQQTIGGKKKSN</sequence>
<feature type="region of interest" description="Disordered" evidence="5">
    <location>
        <begin position="358"/>
        <end position="397"/>
    </location>
</feature>
<dbReference type="PANTHER" id="PTHR20952">
    <property type="entry name" value="ADP-RIBOSYLATION-LIKE FACTOR 6-INTERACTING PROTEIN"/>
    <property type="match status" value="1"/>
</dbReference>
<gene>
    <name evidence="9" type="primary">LOC106821536</name>
</gene>
<feature type="compositionally biased region" description="Basic and acidic residues" evidence="5">
    <location>
        <begin position="304"/>
        <end position="327"/>
    </location>
</feature>
<protein>
    <submittedName>
        <fullName evidence="9">Uncharacterized protein LOC106821536 isoform X1</fullName>
    </submittedName>
</protein>
<name>A0ABM1FBQ3_PRICU</name>
<dbReference type="RefSeq" id="XP_014681874.1">
    <property type="nucleotide sequence ID" value="XM_014826388.1"/>
</dbReference>
<evidence type="ECO:0000259" key="7">
    <source>
        <dbReference type="Pfam" id="PF24456"/>
    </source>
</evidence>
<evidence type="ECO:0000256" key="3">
    <source>
        <dbReference type="ARBA" id="ARBA00022989"/>
    </source>
</evidence>
<dbReference type="PANTHER" id="PTHR20952:SF0">
    <property type="entry name" value="ADP-RIBOSYLATION FACTOR-LIKE PROTEIN 6-INTERACTING PROTEIN 1"/>
    <property type="match status" value="1"/>
</dbReference>
<feature type="region of interest" description="Disordered" evidence="5">
    <location>
        <begin position="289"/>
        <end position="340"/>
    </location>
</feature>
<feature type="transmembrane region" description="Helical" evidence="6">
    <location>
        <begin position="560"/>
        <end position="580"/>
    </location>
</feature>
<keyword evidence="8" id="KW-1185">Reference proteome</keyword>
<evidence type="ECO:0000256" key="1">
    <source>
        <dbReference type="ARBA" id="ARBA00004141"/>
    </source>
</evidence>
<feature type="region of interest" description="Disordered" evidence="5">
    <location>
        <begin position="166"/>
        <end position="204"/>
    </location>
</feature>
<reference evidence="9" key="1">
    <citation type="submission" date="2025-08" db="UniProtKB">
        <authorList>
            <consortium name="RefSeq"/>
        </authorList>
    </citation>
    <scope>IDENTIFICATION</scope>
</reference>
<dbReference type="GeneID" id="106821536"/>
<evidence type="ECO:0000256" key="6">
    <source>
        <dbReference type="SAM" id="Phobius"/>
    </source>
</evidence>
<keyword evidence="2 6" id="KW-0812">Transmembrane</keyword>
<keyword evidence="4 6" id="KW-0472">Membrane</keyword>
<evidence type="ECO:0000256" key="5">
    <source>
        <dbReference type="SAM" id="MobiDB-lite"/>
    </source>
</evidence>
<dbReference type="Pfam" id="PF24456">
    <property type="entry name" value="RHD_RETREG1-3"/>
    <property type="match status" value="1"/>
</dbReference>
<feature type="compositionally biased region" description="Basic and acidic residues" evidence="5">
    <location>
        <begin position="193"/>
        <end position="204"/>
    </location>
</feature>
<dbReference type="InterPro" id="IPR057282">
    <property type="entry name" value="RETREG1-3-like_RHD"/>
</dbReference>
<accession>A0ABM1FBQ3</accession>
<evidence type="ECO:0000313" key="9">
    <source>
        <dbReference type="RefSeq" id="XP_014681874.1"/>
    </source>
</evidence>
<feature type="compositionally biased region" description="Polar residues" evidence="5">
    <location>
        <begin position="180"/>
        <end position="190"/>
    </location>
</feature>
<dbReference type="InterPro" id="IPR052114">
    <property type="entry name" value="ER_autophagy_membrane_reg"/>
</dbReference>
<dbReference type="Proteomes" id="UP000695022">
    <property type="component" value="Unplaced"/>
</dbReference>
<feature type="compositionally biased region" description="Basic and acidic residues" evidence="5">
    <location>
        <begin position="367"/>
        <end position="383"/>
    </location>
</feature>
<organism evidence="8 9">
    <name type="scientific">Priapulus caudatus</name>
    <name type="common">Priapulid worm</name>
    <dbReference type="NCBI Taxonomy" id="37621"/>
    <lineage>
        <taxon>Eukaryota</taxon>
        <taxon>Metazoa</taxon>
        <taxon>Ecdysozoa</taxon>
        <taxon>Scalidophora</taxon>
        <taxon>Priapulida</taxon>
        <taxon>Priapulimorpha</taxon>
        <taxon>Priapulimorphida</taxon>
        <taxon>Priapulidae</taxon>
        <taxon>Priapulus</taxon>
    </lineage>
</organism>
<dbReference type="CDD" id="cd22559">
    <property type="entry name" value="Arl6IP1"/>
    <property type="match status" value="1"/>
</dbReference>
<feature type="transmembrane region" description="Helical" evidence="6">
    <location>
        <begin position="535"/>
        <end position="554"/>
    </location>
</feature>
<keyword evidence="3 6" id="KW-1133">Transmembrane helix</keyword>
<feature type="domain" description="RETREG1-3/ARL6IP-like N-terminal reticulon-homology" evidence="7">
    <location>
        <begin position="522"/>
        <end position="679"/>
    </location>
</feature>